<dbReference type="AlphaFoldDB" id="A0A0V1FP73"/>
<feature type="compositionally biased region" description="Polar residues" evidence="1">
    <location>
        <begin position="86"/>
        <end position="98"/>
    </location>
</feature>
<keyword evidence="3" id="KW-1185">Reference proteome</keyword>
<dbReference type="Proteomes" id="UP000054995">
    <property type="component" value="Unassembled WGS sequence"/>
</dbReference>
<accession>A0A0V1FP73</accession>
<evidence type="ECO:0000256" key="1">
    <source>
        <dbReference type="SAM" id="MobiDB-lite"/>
    </source>
</evidence>
<name>A0A0V1FP73_TRIPS</name>
<proteinExistence type="predicted"/>
<evidence type="ECO:0000313" key="2">
    <source>
        <dbReference type="EMBL" id="KRY87701.1"/>
    </source>
</evidence>
<dbReference type="EMBL" id="JYDT01000051">
    <property type="protein sequence ID" value="KRY87701.1"/>
    <property type="molecule type" value="Genomic_DNA"/>
</dbReference>
<gene>
    <name evidence="2" type="ORF">T4D_14427</name>
</gene>
<reference evidence="2 3" key="1">
    <citation type="submission" date="2015-01" db="EMBL/GenBank/DDBJ databases">
        <title>Evolution of Trichinella species and genotypes.</title>
        <authorList>
            <person name="Korhonen P.K."/>
            <person name="Edoardo P."/>
            <person name="Giuseppe L.R."/>
            <person name="Gasser R.B."/>
        </authorList>
    </citation>
    <scope>NUCLEOTIDE SEQUENCE [LARGE SCALE GENOMIC DNA]</scope>
    <source>
        <strain evidence="2">ISS470</strain>
    </source>
</reference>
<comment type="caution">
    <text evidence="2">The sequence shown here is derived from an EMBL/GenBank/DDBJ whole genome shotgun (WGS) entry which is preliminary data.</text>
</comment>
<evidence type="ECO:0000313" key="3">
    <source>
        <dbReference type="Proteomes" id="UP000054995"/>
    </source>
</evidence>
<protein>
    <submittedName>
        <fullName evidence="2">Uncharacterized protein</fullName>
    </submittedName>
</protein>
<feature type="region of interest" description="Disordered" evidence="1">
    <location>
        <begin position="76"/>
        <end position="98"/>
    </location>
</feature>
<organism evidence="2 3">
    <name type="scientific">Trichinella pseudospiralis</name>
    <name type="common">Parasitic roundworm</name>
    <dbReference type="NCBI Taxonomy" id="6337"/>
    <lineage>
        <taxon>Eukaryota</taxon>
        <taxon>Metazoa</taxon>
        <taxon>Ecdysozoa</taxon>
        <taxon>Nematoda</taxon>
        <taxon>Enoplea</taxon>
        <taxon>Dorylaimia</taxon>
        <taxon>Trichinellida</taxon>
        <taxon>Trichinellidae</taxon>
        <taxon>Trichinella</taxon>
    </lineage>
</organism>
<sequence length="98" mass="10920">MIRHLLSVQCIDEASVEFSLLFLVVPVEQHKLLPLKKEFVKNRNATVRRMCRGGGLCFALSAYVFSVGKFPTEQVKRQHNADAEASNKSSASSTPQAR</sequence>